<keyword evidence="4 9" id="KW-0812">Transmembrane</keyword>
<dbReference type="PANTHER" id="PTHR48041">
    <property type="entry name" value="ABC TRANSPORTER G FAMILY MEMBER 28"/>
    <property type="match status" value="1"/>
</dbReference>
<accession>A0AAW1NJT2</accession>
<evidence type="ECO:0000256" key="4">
    <source>
        <dbReference type="ARBA" id="ARBA00022692"/>
    </source>
</evidence>
<keyword evidence="5" id="KW-0547">Nucleotide-binding</keyword>
<comment type="similarity">
    <text evidence="2">Belongs to the ABC transporter superfamily. ABCG family. Eye pigment precursor importer (TC 3.A.1.204) subfamily.</text>
</comment>
<dbReference type="InterPro" id="IPR017871">
    <property type="entry name" value="ABC_transporter-like_CS"/>
</dbReference>
<protein>
    <submittedName>
        <fullName evidence="11">ABC-2 type transporter</fullName>
    </submittedName>
</protein>
<dbReference type="SUPFAM" id="SSF52540">
    <property type="entry name" value="P-loop containing nucleoside triphosphate hydrolases"/>
    <property type="match status" value="1"/>
</dbReference>
<dbReference type="InterPro" id="IPR003439">
    <property type="entry name" value="ABC_transporter-like_ATP-bd"/>
</dbReference>
<keyword evidence="6" id="KW-0067">ATP-binding</keyword>
<dbReference type="Pfam" id="PF19055">
    <property type="entry name" value="ABC2_membrane_7"/>
    <property type="match status" value="1"/>
</dbReference>
<feature type="transmembrane region" description="Helical" evidence="9">
    <location>
        <begin position="313"/>
        <end position="333"/>
    </location>
</feature>
<evidence type="ECO:0000256" key="5">
    <source>
        <dbReference type="ARBA" id="ARBA00022741"/>
    </source>
</evidence>
<evidence type="ECO:0000256" key="2">
    <source>
        <dbReference type="ARBA" id="ARBA00005814"/>
    </source>
</evidence>
<evidence type="ECO:0000256" key="1">
    <source>
        <dbReference type="ARBA" id="ARBA00004141"/>
    </source>
</evidence>
<sequence length="568" mass="64439">MGDKIAFSWNNLSTGYVEKVQGRKRKKLILDRVSGVLVSGSLVAVMGASGVGKTTLLATLAGKNTEKEGTISLNDTILEDNDIHQISNYVHQKDIITESLTVLEHMRFMSAFKVNKTSIERESLIENILFDLNLDDCRSTFIKNLSGGERKRVSLAAELLNDPLILFCDEPTSGLDSCNAITIIRKLRDRALAQKLVILTIHQPSSQIFEYFTHIILLSNGEIAYQGAREAAAGYFESINLRCPRNYNPAEFYIKSISRNRIPRPMIEDVDLGSIKMERIEIGKRRETPVWESIYWLVWRAYLDTKRDVGYHMFQILLLTMTAFLLASFYSAVESDDEHSVQNIKGILYFFTSELIFTHTYNVVNTFSSEYCVIMREKPLYSTWAYFISKTITVMPRNIIQPLIFLSINFCLVGFLTGFTTFLRIYAIIVCACCCGSMLGLCISAFFTNLEYMDLFVAPFELLTMLAAGILVNVSSGTLIGYIKYLSPFYYTYESLSILHWGQINQIECRNASEVCYGNGTQVLEELGFRTDYVYILWNVACMAILSCVLGLASFSAIHYKRCMHSSY</sequence>
<dbReference type="InterPro" id="IPR050352">
    <property type="entry name" value="ABCG_transporters"/>
</dbReference>
<feature type="transmembrane region" description="Helical" evidence="9">
    <location>
        <begin position="535"/>
        <end position="558"/>
    </location>
</feature>
<evidence type="ECO:0000313" key="11">
    <source>
        <dbReference type="EMBL" id="KAK9758951.1"/>
    </source>
</evidence>
<organism evidence="11 12">
    <name type="scientific">Popillia japonica</name>
    <name type="common">Japanese beetle</name>
    <dbReference type="NCBI Taxonomy" id="7064"/>
    <lineage>
        <taxon>Eukaryota</taxon>
        <taxon>Metazoa</taxon>
        <taxon>Ecdysozoa</taxon>
        <taxon>Arthropoda</taxon>
        <taxon>Hexapoda</taxon>
        <taxon>Insecta</taxon>
        <taxon>Pterygota</taxon>
        <taxon>Neoptera</taxon>
        <taxon>Endopterygota</taxon>
        <taxon>Coleoptera</taxon>
        <taxon>Polyphaga</taxon>
        <taxon>Scarabaeiformia</taxon>
        <taxon>Scarabaeidae</taxon>
        <taxon>Rutelinae</taxon>
        <taxon>Popillia</taxon>
    </lineage>
</organism>
<keyword evidence="12" id="KW-1185">Reference proteome</keyword>
<dbReference type="GO" id="GO:0140359">
    <property type="term" value="F:ABC-type transporter activity"/>
    <property type="evidence" value="ECO:0007669"/>
    <property type="project" value="InterPro"/>
</dbReference>
<comment type="caution">
    <text evidence="11">The sequence shown here is derived from an EMBL/GenBank/DDBJ whole genome shotgun (WGS) entry which is preliminary data.</text>
</comment>
<dbReference type="InterPro" id="IPR027417">
    <property type="entry name" value="P-loop_NTPase"/>
</dbReference>
<dbReference type="AlphaFoldDB" id="A0AAW1NJT2"/>
<evidence type="ECO:0000256" key="8">
    <source>
        <dbReference type="ARBA" id="ARBA00023136"/>
    </source>
</evidence>
<feature type="transmembrane region" description="Helical" evidence="9">
    <location>
        <begin position="399"/>
        <end position="419"/>
    </location>
</feature>
<dbReference type="Pfam" id="PF01061">
    <property type="entry name" value="ABC2_membrane"/>
    <property type="match status" value="1"/>
</dbReference>
<gene>
    <name evidence="11" type="ORF">QE152_g356</name>
</gene>
<dbReference type="PANTHER" id="PTHR48041:SF91">
    <property type="entry name" value="ABC TRANSPORTER G FAMILY MEMBER 28"/>
    <property type="match status" value="1"/>
</dbReference>
<feature type="domain" description="ABC transporter" evidence="10">
    <location>
        <begin position="12"/>
        <end position="245"/>
    </location>
</feature>
<feature type="transmembrane region" description="Helical" evidence="9">
    <location>
        <begin position="425"/>
        <end position="450"/>
    </location>
</feature>
<dbReference type="PROSITE" id="PS50893">
    <property type="entry name" value="ABC_TRANSPORTER_2"/>
    <property type="match status" value="1"/>
</dbReference>
<reference evidence="11 12" key="1">
    <citation type="journal article" date="2024" name="BMC Genomics">
        <title>De novo assembly and annotation of Popillia japonica's genome with initial clues to its potential as an invasive pest.</title>
        <authorList>
            <person name="Cucini C."/>
            <person name="Boschi S."/>
            <person name="Funari R."/>
            <person name="Cardaioli E."/>
            <person name="Iannotti N."/>
            <person name="Marturano G."/>
            <person name="Paoli F."/>
            <person name="Bruttini M."/>
            <person name="Carapelli A."/>
            <person name="Frati F."/>
            <person name="Nardi F."/>
        </authorList>
    </citation>
    <scope>NUCLEOTIDE SEQUENCE [LARGE SCALE GENOMIC DNA]</scope>
    <source>
        <strain evidence="11">DMR45628</strain>
    </source>
</reference>
<dbReference type="PROSITE" id="PS00211">
    <property type="entry name" value="ABC_TRANSPORTER_1"/>
    <property type="match status" value="1"/>
</dbReference>
<name>A0AAW1NJT2_POPJA</name>
<dbReference type="InterPro" id="IPR043926">
    <property type="entry name" value="ABCG_dom"/>
</dbReference>
<comment type="subcellular location">
    <subcellularLocation>
        <location evidence="1">Membrane</location>
        <topology evidence="1">Multi-pass membrane protein</topology>
    </subcellularLocation>
</comment>
<dbReference type="InterPro" id="IPR003593">
    <property type="entry name" value="AAA+_ATPase"/>
</dbReference>
<keyword evidence="7 9" id="KW-1133">Transmembrane helix</keyword>
<feature type="transmembrane region" description="Helical" evidence="9">
    <location>
        <begin position="462"/>
        <end position="483"/>
    </location>
</feature>
<dbReference type="GO" id="GO:0005524">
    <property type="term" value="F:ATP binding"/>
    <property type="evidence" value="ECO:0007669"/>
    <property type="project" value="UniProtKB-KW"/>
</dbReference>
<dbReference type="Proteomes" id="UP001458880">
    <property type="component" value="Unassembled WGS sequence"/>
</dbReference>
<dbReference type="EMBL" id="JASPKY010000003">
    <property type="protein sequence ID" value="KAK9758951.1"/>
    <property type="molecule type" value="Genomic_DNA"/>
</dbReference>
<dbReference type="Gene3D" id="3.40.50.300">
    <property type="entry name" value="P-loop containing nucleotide triphosphate hydrolases"/>
    <property type="match status" value="1"/>
</dbReference>
<dbReference type="GO" id="GO:0016020">
    <property type="term" value="C:membrane"/>
    <property type="evidence" value="ECO:0007669"/>
    <property type="project" value="UniProtKB-SubCell"/>
</dbReference>
<keyword evidence="3" id="KW-0813">Transport</keyword>
<dbReference type="Pfam" id="PF00005">
    <property type="entry name" value="ABC_tran"/>
    <property type="match status" value="1"/>
</dbReference>
<evidence type="ECO:0000256" key="3">
    <source>
        <dbReference type="ARBA" id="ARBA00022448"/>
    </source>
</evidence>
<evidence type="ECO:0000313" key="12">
    <source>
        <dbReference type="Proteomes" id="UP001458880"/>
    </source>
</evidence>
<proteinExistence type="inferred from homology"/>
<evidence type="ECO:0000256" key="7">
    <source>
        <dbReference type="ARBA" id="ARBA00022989"/>
    </source>
</evidence>
<keyword evidence="8 9" id="KW-0472">Membrane</keyword>
<evidence type="ECO:0000256" key="6">
    <source>
        <dbReference type="ARBA" id="ARBA00022840"/>
    </source>
</evidence>
<evidence type="ECO:0000259" key="10">
    <source>
        <dbReference type="PROSITE" id="PS50893"/>
    </source>
</evidence>
<evidence type="ECO:0000256" key="9">
    <source>
        <dbReference type="SAM" id="Phobius"/>
    </source>
</evidence>
<dbReference type="SMART" id="SM00382">
    <property type="entry name" value="AAA"/>
    <property type="match status" value="1"/>
</dbReference>
<dbReference type="InterPro" id="IPR013525">
    <property type="entry name" value="ABC2_TM"/>
</dbReference>
<dbReference type="GO" id="GO:0016887">
    <property type="term" value="F:ATP hydrolysis activity"/>
    <property type="evidence" value="ECO:0007669"/>
    <property type="project" value="InterPro"/>
</dbReference>